<evidence type="ECO:0000313" key="1">
    <source>
        <dbReference type="EMBL" id="KST65978.1"/>
    </source>
</evidence>
<protein>
    <submittedName>
        <fullName evidence="1">Uncharacterized protein</fullName>
    </submittedName>
</protein>
<dbReference type="EMBL" id="LMTZ01000101">
    <property type="protein sequence ID" value="KST65978.1"/>
    <property type="molecule type" value="Genomic_DNA"/>
</dbReference>
<name>A0A0V7ZNM6_9CYAN</name>
<accession>A0A0V7ZNM6</accession>
<keyword evidence="2" id="KW-1185">Reference proteome</keyword>
<reference evidence="1 2" key="1">
    <citation type="journal article" date="2015" name="Genome Announc.">
        <title>Draft Genome of the Euendolithic (true boring) Cyanobacterium Mastigocoleus testarum strain BC008.</title>
        <authorList>
            <person name="Guida B.S."/>
            <person name="Garcia-Pichel F."/>
        </authorList>
    </citation>
    <scope>NUCLEOTIDE SEQUENCE [LARGE SCALE GENOMIC DNA]</scope>
    <source>
        <strain evidence="1 2">BC008</strain>
    </source>
</reference>
<evidence type="ECO:0000313" key="2">
    <source>
        <dbReference type="Proteomes" id="UP000053372"/>
    </source>
</evidence>
<comment type="caution">
    <text evidence="1">The sequence shown here is derived from an EMBL/GenBank/DDBJ whole genome shotgun (WGS) entry which is preliminary data.</text>
</comment>
<sequence length="85" mass="9971">MYGKNGKIYAKDFINLKMNHKKDTTVSLYQFGKIMRQIDLCRDVAEANADALTALQRLYRRICCNDLSNWYCKKIGTCLRRMLTI</sequence>
<dbReference type="Proteomes" id="UP000053372">
    <property type="component" value="Unassembled WGS sequence"/>
</dbReference>
<gene>
    <name evidence="1" type="ORF">BC008_23670</name>
</gene>
<organism evidence="1 2">
    <name type="scientific">Mastigocoleus testarum BC008</name>
    <dbReference type="NCBI Taxonomy" id="371196"/>
    <lineage>
        <taxon>Bacteria</taxon>
        <taxon>Bacillati</taxon>
        <taxon>Cyanobacteriota</taxon>
        <taxon>Cyanophyceae</taxon>
        <taxon>Nostocales</taxon>
        <taxon>Hapalosiphonaceae</taxon>
        <taxon>Mastigocoleus</taxon>
    </lineage>
</organism>
<proteinExistence type="predicted"/>
<dbReference type="AlphaFoldDB" id="A0A0V7ZNM6"/>